<dbReference type="InterPro" id="IPR051783">
    <property type="entry name" value="NAD(P)-dependent_oxidoreduct"/>
</dbReference>
<sequence length="344" mass="37309">MTGVEEAHVAGAGQRALVMGASGNVGSSVVRHLVRAGADVRVMLRKSSSTLGIDGFDVERVYGNIFDTESVTAAMSDRDVVYYCVVDPRAELRDPTPLFRTNVEGLGNVLDVAVNANLRRFVFMSTIGTIAVGLNGETVDEDTPFNWADQCGSYIESRRQAEQLVLSYAAERGLPAVITNVSNPYGPPDWQPRQGMIVQYAALGKLPFYIRGAGSEVVGIDDVAEALVLAAERGRVGHRYIISERYMTHREMATIAAQGGGARPPRFGLPMAAMHISGRIADAISALTGRILPMSRQSAKLVEMTSPASHAKATRELGWHPKPTEDFIRRAAENYVARARLHSR</sequence>
<dbReference type="SUPFAM" id="SSF51735">
    <property type="entry name" value="NAD(P)-binding Rossmann-fold domains"/>
    <property type="match status" value="1"/>
</dbReference>
<evidence type="ECO:0000259" key="1">
    <source>
        <dbReference type="Pfam" id="PF01370"/>
    </source>
</evidence>
<organism evidence="2 3">
    <name type="scientific">Mycobacterium intermedium</name>
    <dbReference type="NCBI Taxonomy" id="28445"/>
    <lineage>
        <taxon>Bacteria</taxon>
        <taxon>Bacillati</taxon>
        <taxon>Actinomycetota</taxon>
        <taxon>Actinomycetes</taxon>
        <taxon>Mycobacteriales</taxon>
        <taxon>Mycobacteriaceae</taxon>
        <taxon>Mycobacterium</taxon>
        <taxon>Mycobacterium simiae complex</taxon>
    </lineage>
</organism>
<dbReference type="Gene3D" id="3.40.50.720">
    <property type="entry name" value="NAD(P)-binding Rossmann-like Domain"/>
    <property type="match status" value="1"/>
</dbReference>
<gene>
    <name evidence="2" type="ORF">BST27_16325</name>
</gene>
<dbReference type="STRING" id="28445.BHQ20_01135"/>
<dbReference type="InterPro" id="IPR001509">
    <property type="entry name" value="Epimerase_deHydtase"/>
</dbReference>
<dbReference type="InterPro" id="IPR036291">
    <property type="entry name" value="NAD(P)-bd_dom_sf"/>
</dbReference>
<dbReference type="GO" id="GO:0004029">
    <property type="term" value="F:aldehyde dehydrogenase (NAD+) activity"/>
    <property type="evidence" value="ECO:0007669"/>
    <property type="project" value="TreeGrafter"/>
</dbReference>
<dbReference type="Proteomes" id="UP000192739">
    <property type="component" value="Unassembled WGS sequence"/>
</dbReference>
<dbReference type="PANTHER" id="PTHR48079">
    <property type="entry name" value="PROTEIN YEEZ"/>
    <property type="match status" value="1"/>
</dbReference>
<dbReference type="AlphaFoldDB" id="A0A1E3SLP7"/>
<evidence type="ECO:0000313" key="3">
    <source>
        <dbReference type="Proteomes" id="UP000192739"/>
    </source>
</evidence>
<name>A0A1E3SLP7_MYCIE</name>
<feature type="domain" description="NAD-dependent epimerase/dehydratase" evidence="1">
    <location>
        <begin position="16"/>
        <end position="242"/>
    </location>
</feature>
<reference evidence="2 3" key="1">
    <citation type="submission" date="2017-02" db="EMBL/GenBank/DDBJ databases">
        <title>The new phylogeny of genus Mycobacterium.</title>
        <authorList>
            <person name="Tortoli E."/>
            <person name="Trovato A."/>
            <person name="Cirillo D.M."/>
        </authorList>
    </citation>
    <scope>NUCLEOTIDE SEQUENCE [LARGE SCALE GENOMIC DNA]</scope>
    <source>
        <strain evidence="2 3">DSM 44049</strain>
    </source>
</reference>
<dbReference type="GO" id="GO:0005737">
    <property type="term" value="C:cytoplasm"/>
    <property type="evidence" value="ECO:0007669"/>
    <property type="project" value="TreeGrafter"/>
</dbReference>
<dbReference type="Pfam" id="PF01370">
    <property type="entry name" value="Epimerase"/>
    <property type="match status" value="1"/>
</dbReference>
<dbReference type="RefSeq" id="WP_069417259.1">
    <property type="nucleotide sequence ID" value="NZ_CBCRZH010000036.1"/>
</dbReference>
<evidence type="ECO:0000313" key="2">
    <source>
        <dbReference type="EMBL" id="ORB02374.1"/>
    </source>
</evidence>
<dbReference type="PANTHER" id="PTHR48079:SF6">
    <property type="entry name" value="NAD(P)-BINDING DOMAIN-CONTAINING PROTEIN-RELATED"/>
    <property type="match status" value="1"/>
</dbReference>
<proteinExistence type="predicted"/>
<comment type="caution">
    <text evidence="2">The sequence shown here is derived from an EMBL/GenBank/DDBJ whole genome shotgun (WGS) entry which is preliminary data.</text>
</comment>
<protein>
    <recommendedName>
        <fullName evidence="1">NAD-dependent epimerase/dehydratase domain-containing protein</fullName>
    </recommendedName>
</protein>
<dbReference type="EMBL" id="MVHT01000044">
    <property type="protein sequence ID" value="ORB02374.1"/>
    <property type="molecule type" value="Genomic_DNA"/>
</dbReference>
<dbReference type="OrthoDB" id="9801785at2"/>
<accession>A0A1E3SLP7</accession>
<keyword evidence="3" id="KW-1185">Reference proteome</keyword>